<sequence>MSNILYRNPVIVFDGLIQFDIIPIIDEANMQHMFHIHQQTQVQNKILRCKSNAEEIQHDSDMKDDKVEDFETTYEIGEKDEDGDVECETIVKNVVVPPTVSQPMDVLHFMRGLDLDAIHAPEFTKYANIGIANPRTGGSELKWNTILKKWSSRGVDYNMFMSPSHIRSMQNTRRMAVGAMGQASLIKKKIRRYNGSHTYIMGMISNDHSKLDSNTVAEVIRPLVETDSSVKVKSIITEVQLRFNYTINYRKAWLIVRKNLTKFCHRGSKHIDSNFLRKIKAPYLQKFIVNVGYSKTVDEYNINYKSVVIDLARRMYDCGHFEVERLTYRHIIAYCTN</sequence>
<reference evidence="1 2" key="1">
    <citation type="submission" date="2019-01" db="EMBL/GenBank/DDBJ databases">
        <title>Sequencing of cultivated peanut Arachis hypogaea provides insights into genome evolution and oil improvement.</title>
        <authorList>
            <person name="Chen X."/>
        </authorList>
    </citation>
    <scope>NUCLEOTIDE SEQUENCE [LARGE SCALE GENOMIC DNA]</scope>
    <source>
        <strain evidence="2">cv. Fuhuasheng</strain>
        <tissue evidence="1">Leaves</tissue>
    </source>
</reference>
<dbReference type="AlphaFoldDB" id="A0A445BEI5"/>
<accession>A0A445BEI5</accession>
<comment type="caution">
    <text evidence="1">The sequence shown here is derived from an EMBL/GenBank/DDBJ whole genome shotgun (WGS) entry which is preliminary data.</text>
</comment>
<gene>
    <name evidence="1" type="ORF">Ahy_A09g042010</name>
</gene>
<evidence type="ECO:0000313" key="2">
    <source>
        <dbReference type="Proteomes" id="UP000289738"/>
    </source>
</evidence>
<protein>
    <submittedName>
        <fullName evidence="1">Uncharacterized protein</fullName>
    </submittedName>
</protein>
<evidence type="ECO:0000313" key="1">
    <source>
        <dbReference type="EMBL" id="RYR37087.1"/>
    </source>
</evidence>
<dbReference type="EMBL" id="SDMP01000009">
    <property type="protein sequence ID" value="RYR37087.1"/>
    <property type="molecule type" value="Genomic_DNA"/>
</dbReference>
<proteinExistence type="predicted"/>
<keyword evidence="2" id="KW-1185">Reference proteome</keyword>
<organism evidence="1 2">
    <name type="scientific">Arachis hypogaea</name>
    <name type="common">Peanut</name>
    <dbReference type="NCBI Taxonomy" id="3818"/>
    <lineage>
        <taxon>Eukaryota</taxon>
        <taxon>Viridiplantae</taxon>
        <taxon>Streptophyta</taxon>
        <taxon>Embryophyta</taxon>
        <taxon>Tracheophyta</taxon>
        <taxon>Spermatophyta</taxon>
        <taxon>Magnoliopsida</taxon>
        <taxon>eudicotyledons</taxon>
        <taxon>Gunneridae</taxon>
        <taxon>Pentapetalae</taxon>
        <taxon>rosids</taxon>
        <taxon>fabids</taxon>
        <taxon>Fabales</taxon>
        <taxon>Fabaceae</taxon>
        <taxon>Papilionoideae</taxon>
        <taxon>50 kb inversion clade</taxon>
        <taxon>dalbergioids sensu lato</taxon>
        <taxon>Dalbergieae</taxon>
        <taxon>Pterocarpus clade</taxon>
        <taxon>Arachis</taxon>
    </lineage>
</organism>
<name>A0A445BEI5_ARAHY</name>
<dbReference type="Proteomes" id="UP000289738">
    <property type="component" value="Chromosome A09"/>
</dbReference>